<name>A0A8B7NUV4_HYAAZ</name>
<feature type="domain" description="VWFC" evidence="9">
    <location>
        <begin position="676"/>
        <end position="737"/>
    </location>
</feature>
<evidence type="ECO:0000313" key="12">
    <source>
        <dbReference type="RefSeq" id="XP_018017544.1"/>
    </source>
</evidence>
<dbReference type="GeneID" id="108674142"/>
<dbReference type="GO" id="GO:0036122">
    <property type="term" value="F:BMP binding"/>
    <property type="evidence" value="ECO:0007669"/>
    <property type="project" value="TreeGrafter"/>
</dbReference>
<dbReference type="PANTHER" id="PTHR46526">
    <property type="entry name" value="CHORDIN"/>
    <property type="match status" value="1"/>
</dbReference>
<feature type="region of interest" description="Disordered" evidence="8">
    <location>
        <begin position="294"/>
        <end position="316"/>
    </location>
</feature>
<dbReference type="OMA" id="TGRFTFH"/>
<comment type="similarity">
    <text evidence="2 7">Belongs to the chordin family.</text>
</comment>
<dbReference type="PIRSF" id="PIRSF002496">
    <property type="entry name" value="Chordin"/>
    <property type="match status" value="1"/>
</dbReference>
<dbReference type="SUPFAM" id="SSF57603">
    <property type="entry name" value="FnI-like domain"/>
    <property type="match status" value="4"/>
</dbReference>
<protein>
    <submittedName>
        <fullName evidence="12">Dorsal-ventral patterning protein Sog-like</fullName>
    </submittedName>
</protein>
<dbReference type="PANTHER" id="PTHR46526:SF1">
    <property type="entry name" value="CHORDIN"/>
    <property type="match status" value="1"/>
</dbReference>
<dbReference type="InterPro" id="IPR016353">
    <property type="entry name" value="Chordin"/>
</dbReference>
<feature type="domain" description="VWFC" evidence="9">
    <location>
        <begin position="852"/>
        <end position="916"/>
    </location>
</feature>
<dbReference type="SMART" id="SM00754">
    <property type="entry name" value="CHRD"/>
    <property type="match status" value="2"/>
</dbReference>
<dbReference type="SMART" id="SM00214">
    <property type="entry name" value="VWC"/>
    <property type="match status" value="4"/>
</dbReference>
<sequence length="968" mass="105980">MVLKLAGILGFSACRWVVSVWVLALLLPLLLEVADTSVQASRSLVDESGSLDAVVSPRQEWRRKRRKNSECRLGGQWHAINTTWSPNLGPPFGVWSCVRCECNSVQKKRRRVARVSCVNIKNSCPEANCWNPVLLPGQCCKTCPEEAGVLPPQLQRDVAETQTGNDFVVLLNGRTSQSPVTSAYVATGRLSLKRSTLHFSFLLSPEMPQPENLHFLNREGDILEILEAQATPFDVNSNRVCGTWTRVPREYRQLLRSEDVYVALVPPESTGADVVSGRVARYVGADTEVFTSLMTHDDPSSLSGSSSPGLPGGGTAMVSVDSKSESLHISLIFNGIFPPGVDYNVSMKLQLTPSRGLPAVIETFVLEKVYTEINTAEILTTLGETSLPQLTRGKVHIKLWAESSPELAISGTVAARATCNVFSTVLTTAKSENVAEGERFGAGWAVLSLTDEGFFKYQVQYGSSFSNNGTYVRPTYGDLDALMRGRLQVSVVGETATLEGNLEVQAMTDAVRSSQPTLVRSLGVQWAAIAWVAVDEECVMHYHVQLAGPSPRPSWQLVLQERDELYDPRLIEQRIVLEEAVDNSEVADHSTILSQASLSRLHVGRVSFLEMLLFTSLDAAVENKISGATLLSGRLNAMSVPASCLLDNADAEKPRERPGCGFECLNTDDEDRPRRTKCIDDEKRVYEDGASWRSSWSRCEQCMCTRGSITCISEVCPGVNCAAPKQRLPGQCCDMCPANEEERRFRGPGCHFNNQTHPVGSQWHPFLPPNGFDKCVTCSCNLGDDHRPLLKCSRMDCPSLPCPPSEAILAPGSCCKTCPVRTISVSSASGLPSDDSRINREEERRAQLLSEGGCSVKGNVRANGDEWHPRIPPAGIHKCIKCACKDGLLSCHRLPCPELSCPRTVHPQGSCCPVCASQNNVIPRTNLSHSQPVVQRRPKGGSSKGQPKKGGKRLRKRKNRTNDRGRRG</sequence>
<evidence type="ECO:0000256" key="1">
    <source>
        <dbReference type="ARBA" id="ARBA00004613"/>
    </source>
</evidence>
<keyword evidence="6" id="KW-0325">Glycoprotein</keyword>
<keyword evidence="5" id="KW-0677">Repeat</keyword>
<comment type="subcellular location">
    <subcellularLocation>
        <location evidence="1">Secreted</location>
    </subcellularLocation>
</comment>
<dbReference type="GO" id="GO:0005615">
    <property type="term" value="C:extracellular space"/>
    <property type="evidence" value="ECO:0007669"/>
    <property type="project" value="TreeGrafter"/>
</dbReference>
<dbReference type="InterPro" id="IPR010895">
    <property type="entry name" value="CHRD"/>
</dbReference>
<dbReference type="AlphaFoldDB" id="A0A8B7NUV4"/>
<dbReference type="GO" id="GO:0048731">
    <property type="term" value="P:system development"/>
    <property type="evidence" value="ECO:0007669"/>
    <property type="project" value="UniProtKB-ARBA"/>
</dbReference>
<evidence type="ECO:0000256" key="5">
    <source>
        <dbReference type="ARBA" id="ARBA00022737"/>
    </source>
</evidence>
<keyword evidence="4" id="KW-0964">Secreted</keyword>
<evidence type="ECO:0000256" key="2">
    <source>
        <dbReference type="ARBA" id="ARBA00007156"/>
    </source>
</evidence>
<dbReference type="OrthoDB" id="9829321at2759"/>
<dbReference type="KEGG" id="hazt:108674142"/>
<dbReference type="InterPro" id="IPR052278">
    <property type="entry name" value="Chordin-like_regulators"/>
</dbReference>
<dbReference type="GO" id="GO:0009953">
    <property type="term" value="P:dorsal/ventral pattern formation"/>
    <property type="evidence" value="ECO:0007669"/>
    <property type="project" value="TreeGrafter"/>
</dbReference>
<dbReference type="GO" id="GO:0030514">
    <property type="term" value="P:negative regulation of BMP signaling pathway"/>
    <property type="evidence" value="ECO:0007669"/>
    <property type="project" value="TreeGrafter"/>
</dbReference>
<feature type="domain" description="VWFC" evidence="9">
    <location>
        <begin position="69"/>
        <end position="144"/>
    </location>
</feature>
<feature type="domain" description="VWFC" evidence="9">
    <location>
        <begin position="748"/>
        <end position="819"/>
    </location>
</feature>
<proteinExistence type="inferred from homology"/>
<dbReference type="Proteomes" id="UP000694843">
    <property type="component" value="Unplaced"/>
</dbReference>
<dbReference type="RefSeq" id="XP_018017544.1">
    <property type="nucleotide sequence ID" value="XM_018162055.1"/>
</dbReference>
<feature type="compositionally biased region" description="Low complexity" evidence="8">
    <location>
        <begin position="300"/>
        <end position="309"/>
    </location>
</feature>
<evidence type="ECO:0000256" key="3">
    <source>
        <dbReference type="ARBA" id="ARBA00022473"/>
    </source>
</evidence>
<dbReference type="PROSITE" id="PS50933">
    <property type="entry name" value="CHRD"/>
    <property type="match status" value="2"/>
</dbReference>
<dbReference type="PROSITE" id="PS01208">
    <property type="entry name" value="VWFC_1"/>
    <property type="match status" value="2"/>
</dbReference>
<evidence type="ECO:0000256" key="6">
    <source>
        <dbReference type="ARBA" id="ARBA00023180"/>
    </source>
</evidence>
<reference evidence="12" key="1">
    <citation type="submission" date="2025-08" db="UniProtKB">
        <authorList>
            <consortium name="RefSeq"/>
        </authorList>
    </citation>
    <scope>IDENTIFICATION</scope>
    <source>
        <tissue evidence="12">Whole organism</tissue>
    </source>
</reference>
<dbReference type="Pfam" id="PF00093">
    <property type="entry name" value="VWC"/>
    <property type="match status" value="3"/>
</dbReference>
<evidence type="ECO:0000259" key="10">
    <source>
        <dbReference type="PROSITE" id="PS50933"/>
    </source>
</evidence>
<keyword evidence="11" id="KW-1185">Reference proteome</keyword>
<dbReference type="Gene3D" id="6.20.200.20">
    <property type="match status" value="3"/>
</dbReference>
<dbReference type="InterPro" id="IPR001007">
    <property type="entry name" value="VWF_dom"/>
</dbReference>
<evidence type="ECO:0000256" key="7">
    <source>
        <dbReference type="PIRNR" id="PIRNR002496"/>
    </source>
</evidence>
<feature type="domain" description="CHRD" evidence="10">
    <location>
        <begin position="163"/>
        <end position="284"/>
    </location>
</feature>
<feature type="compositionally biased region" description="Basic residues" evidence="8">
    <location>
        <begin position="946"/>
        <end position="959"/>
    </location>
</feature>
<gene>
    <name evidence="12" type="primary">LOC108674142</name>
</gene>
<organism evidence="11 12">
    <name type="scientific">Hyalella azteca</name>
    <name type="common">Amphipod</name>
    <dbReference type="NCBI Taxonomy" id="294128"/>
    <lineage>
        <taxon>Eukaryota</taxon>
        <taxon>Metazoa</taxon>
        <taxon>Ecdysozoa</taxon>
        <taxon>Arthropoda</taxon>
        <taxon>Crustacea</taxon>
        <taxon>Multicrustacea</taxon>
        <taxon>Malacostraca</taxon>
        <taxon>Eumalacostraca</taxon>
        <taxon>Peracarida</taxon>
        <taxon>Amphipoda</taxon>
        <taxon>Senticaudata</taxon>
        <taxon>Talitrida</taxon>
        <taxon>Talitroidea</taxon>
        <taxon>Hyalellidae</taxon>
        <taxon>Hyalella</taxon>
    </lineage>
</organism>
<keyword evidence="3 7" id="KW-0217">Developmental protein</keyword>
<feature type="domain" description="CHRD" evidence="10">
    <location>
        <begin position="286"/>
        <end position="418"/>
    </location>
</feature>
<evidence type="ECO:0000259" key="9">
    <source>
        <dbReference type="PROSITE" id="PS50184"/>
    </source>
</evidence>
<evidence type="ECO:0000256" key="4">
    <source>
        <dbReference type="ARBA" id="ARBA00022525"/>
    </source>
</evidence>
<feature type="region of interest" description="Disordered" evidence="8">
    <location>
        <begin position="926"/>
        <end position="968"/>
    </location>
</feature>
<dbReference type="PROSITE" id="PS50184">
    <property type="entry name" value="VWFC_2"/>
    <property type="match status" value="4"/>
</dbReference>
<evidence type="ECO:0000256" key="8">
    <source>
        <dbReference type="SAM" id="MobiDB-lite"/>
    </source>
</evidence>
<evidence type="ECO:0000313" key="11">
    <source>
        <dbReference type="Proteomes" id="UP000694843"/>
    </source>
</evidence>
<accession>A0A8B7NUV4</accession>